<sequence length="365" mass="39331">MQLLQAYELAGLPLANRIAMAPMTRARAANGKPDALTAEYYAQRASAGLLITEGVPISAQGTGYLYTPGIYTTEQVAAWRNVTSAVHQQGGKIFAQLWHVGRVSHRSIQPNNAAPVSSSSQAGGQAFAYNELGNPANVPASQPQALTLEGIAAVINDFRQAAANAIEAGFDGVELHAANGYLIEQFINPVVNNRDDLYGGSTLENRSRLLLEVVDALVQQVGAHKVGVRLSPFNQIGDMPLYDDMAETYLHLVKELDHYALSYLHLALTPQTLNSGLLEQIRQQWHGSLMIAGGINAAQAEQFIADNRADVIAFGSAFIANPDLVARIANGWPLAEVQRSSFYGGGAAGYTDYPRYQPRDKLTVE</sequence>
<proteinExistence type="predicted"/>
<feature type="domain" description="NADH:flavin oxidoreductase/NADH oxidase N-terminal" evidence="1">
    <location>
        <begin position="13"/>
        <end position="333"/>
    </location>
</feature>
<dbReference type="Gene3D" id="3.20.20.70">
    <property type="entry name" value="Aldolase class I"/>
    <property type="match status" value="1"/>
</dbReference>
<dbReference type="InterPro" id="IPR013785">
    <property type="entry name" value="Aldolase_TIM"/>
</dbReference>
<dbReference type="SUPFAM" id="SSF51395">
    <property type="entry name" value="FMN-linked oxidoreductases"/>
    <property type="match status" value="1"/>
</dbReference>
<dbReference type="InterPro" id="IPR001155">
    <property type="entry name" value="OxRdtase_FMN_N"/>
</dbReference>
<keyword evidence="3" id="KW-1185">Reference proteome</keyword>
<organism evidence="2 3">
    <name type="scientific">Shewanella avicenniae</name>
    <dbReference type="NCBI Taxonomy" id="2814294"/>
    <lineage>
        <taxon>Bacteria</taxon>
        <taxon>Pseudomonadati</taxon>
        <taxon>Pseudomonadota</taxon>
        <taxon>Gammaproteobacteria</taxon>
        <taxon>Alteromonadales</taxon>
        <taxon>Shewanellaceae</taxon>
        <taxon>Shewanella</taxon>
    </lineage>
</organism>
<evidence type="ECO:0000313" key="3">
    <source>
        <dbReference type="Proteomes" id="UP000662770"/>
    </source>
</evidence>
<evidence type="ECO:0000313" key="2">
    <source>
        <dbReference type="EMBL" id="QSX32658.1"/>
    </source>
</evidence>
<name>A0ABX7QMJ5_9GAMM</name>
<gene>
    <name evidence="2" type="ORF">JYB87_12975</name>
</gene>
<dbReference type="PANTHER" id="PTHR22893">
    <property type="entry name" value="NADH OXIDOREDUCTASE-RELATED"/>
    <property type="match status" value="1"/>
</dbReference>
<dbReference type="Proteomes" id="UP000662770">
    <property type="component" value="Chromosome"/>
</dbReference>
<evidence type="ECO:0000259" key="1">
    <source>
        <dbReference type="Pfam" id="PF00724"/>
    </source>
</evidence>
<dbReference type="PANTHER" id="PTHR22893:SF91">
    <property type="entry name" value="NADPH DEHYDROGENASE 2-RELATED"/>
    <property type="match status" value="1"/>
</dbReference>
<dbReference type="CDD" id="cd02933">
    <property type="entry name" value="OYE_like_FMN"/>
    <property type="match status" value="1"/>
</dbReference>
<dbReference type="InterPro" id="IPR045247">
    <property type="entry name" value="Oye-like"/>
</dbReference>
<accession>A0ABX7QMJ5</accession>
<reference evidence="2 3" key="1">
    <citation type="submission" date="2021-03" db="EMBL/GenBank/DDBJ databases">
        <title>Novel species identification of genus Shewanella.</title>
        <authorList>
            <person name="Liu G."/>
            <person name="Zhang Q."/>
        </authorList>
    </citation>
    <scope>NUCLEOTIDE SEQUENCE [LARGE SCALE GENOMIC DNA]</scope>
    <source>
        <strain evidence="2 3">FJAT-51800</strain>
    </source>
</reference>
<dbReference type="RefSeq" id="WP_207353899.1">
    <property type="nucleotide sequence ID" value="NZ_CP071503.1"/>
</dbReference>
<protein>
    <submittedName>
        <fullName evidence="2">Alkene reductase</fullName>
    </submittedName>
</protein>
<dbReference type="Pfam" id="PF00724">
    <property type="entry name" value="Oxidored_FMN"/>
    <property type="match status" value="1"/>
</dbReference>
<dbReference type="EMBL" id="CP071503">
    <property type="protein sequence ID" value="QSX32658.1"/>
    <property type="molecule type" value="Genomic_DNA"/>
</dbReference>